<proteinExistence type="predicted"/>
<evidence type="ECO:0000313" key="2">
    <source>
        <dbReference type="EMBL" id="DAF43532.1"/>
    </source>
</evidence>
<protein>
    <submittedName>
        <fullName evidence="2">43 kDa tail protein</fullName>
    </submittedName>
</protein>
<dbReference type="Pfam" id="PF24032">
    <property type="entry name" value="YQBQ"/>
    <property type="match status" value="1"/>
</dbReference>
<reference evidence="2" key="1">
    <citation type="journal article" date="2021" name="Proc. Natl. Acad. Sci. U.S.A.">
        <title>A Catalog of Tens of Thousands of Viruses from Human Metagenomes Reveals Hidden Associations with Chronic Diseases.</title>
        <authorList>
            <person name="Tisza M.J."/>
            <person name="Buck C.B."/>
        </authorList>
    </citation>
    <scope>NUCLEOTIDE SEQUENCE</scope>
    <source>
        <strain evidence="2">CtWdm1</strain>
    </source>
</reference>
<dbReference type="SUPFAM" id="SSF69279">
    <property type="entry name" value="Phage tail proteins"/>
    <property type="match status" value="1"/>
</dbReference>
<name>A0A8S5RXP6_9CAUD</name>
<evidence type="ECO:0000259" key="1">
    <source>
        <dbReference type="Pfam" id="PF24032"/>
    </source>
</evidence>
<dbReference type="InterPro" id="IPR056937">
    <property type="entry name" value="YqbQ/XkdQ"/>
</dbReference>
<accession>A0A8S5RXP6</accession>
<feature type="domain" description="YqbQ/XkdQ" evidence="1">
    <location>
        <begin position="17"/>
        <end position="304"/>
    </location>
</feature>
<sequence>MKIFHKGQDISRFIGKITWSGSRIQAGRKLVFEYLKDTRDPNLPIININNGETILGYSEDNNIVFQGNVYDIEENKKESRVVITAYDNLFILNKSRTTRKFTNITAEDVTASICRELGIKVGNLAKTNTNINFIAERKTGYQIIMMAYTEASKITKEKYHPIMNKDALDVILKGTLIEDVVLDSTKNMINSIYKESIENMINQIMVTDEQGNVINYIRDEDLINKYSMIQDVYKTDPNKDTNLFASSMIKKPEQSGLIECLGDYKLISSYSVEVKDEYLRGKFYIKSDVHTFSRDQHTMRIDLEFENIMNEEKAQKENKKE</sequence>
<dbReference type="EMBL" id="BK032509">
    <property type="protein sequence ID" value="DAF43532.1"/>
    <property type="molecule type" value="Genomic_DNA"/>
</dbReference>
<organism evidence="2">
    <name type="scientific">Siphoviridae sp. ctWdm1</name>
    <dbReference type="NCBI Taxonomy" id="2827883"/>
    <lineage>
        <taxon>Viruses</taxon>
        <taxon>Duplodnaviria</taxon>
        <taxon>Heunggongvirae</taxon>
        <taxon>Uroviricota</taxon>
        <taxon>Caudoviricetes</taxon>
    </lineage>
</organism>